<protein>
    <submittedName>
        <fullName evidence="2">Amine oxidase, flavin-containing</fullName>
    </submittedName>
</protein>
<dbReference type="PANTHER" id="PTHR10742:SF342">
    <property type="entry name" value="AMINE OXIDASE"/>
    <property type="match status" value="1"/>
</dbReference>
<name>A0A160VJU8_9ZZZZ</name>
<dbReference type="Gene3D" id="3.50.50.60">
    <property type="entry name" value="FAD/NAD(P)-binding domain"/>
    <property type="match status" value="2"/>
</dbReference>
<dbReference type="Pfam" id="PF01593">
    <property type="entry name" value="Amino_oxidase"/>
    <property type="match status" value="2"/>
</dbReference>
<dbReference type="AlphaFoldDB" id="A0A160VJU8"/>
<evidence type="ECO:0000259" key="1">
    <source>
        <dbReference type="Pfam" id="PF01593"/>
    </source>
</evidence>
<dbReference type="InterPro" id="IPR050281">
    <property type="entry name" value="Flavin_monoamine_oxidase"/>
</dbReference>
<dbReference type="PROSITE" id="PS51257">
    <property type="entry name" value="PROKAR_LIPOPROTEIN"/>
    <property type="match status" value="1"/>
</dbReference>
<dbReference type="SUPFAM" id="SSF54373">
    <property type="entry name" value="FAD-linked reductases, C-terminal domain"/>
    <property type="match status" value="1"/>
</dbReference>
<proteinExistence type="predicted"/>
<reference evidence="2" key="1">
    <citation type="submission" date="2015-10" db="EMBL/GenBank/DDBJ databases">
        <authorList>
            <person name="Gilbert D.G."/>
        </authorList>
    </citation>
    <scope>NUCLEOTIDE SEQUENCE</scope>
</reference>
<dbReference type="GO" id="GO:0009063">
    <property type="term" value="P:amino acid catabolic process"/>
    <property type="evidence" value="ECO:0007669"/>
    <property type="project" value="TreeGrafter"/>
</dbReference>
<sequence length="410" mass="45259">MSDLTRREFVRQSILLAAGISLISCEDEKSDTIDESPGQLIGSQPSKKVVIIGAGMSGLVAGYELTRAGHDVIILEARDRVGGRVLTLREPFSDGHFAEAGAARIPPDHDLTLGYADHFGLILVPFYPQSNNFINATNGNRTLIPASDYINDPPWGGFPTDRKDFVKIRDGSDRLPQSFADSLTEQIHLSTPVESIEQNADGIIVRVSGGTEFNADRVLCTVPLPVLNRIQFTPSLSDEKIEAINGGYNYAPSTRVFMQFANRFWESEGLNGWGNTDWPEEIWHPTWDREGPKGILMSYMYYGRAVELDQLIEEDRIQHVLNRWDSVFPGVYDHVENGISHSWALQEWSGGAWASPTADQDEALAAHIGAAEGRIHFAGEHASDNHGWMQGALVSGLRAAMEIHTGDLYS</sequence>
<organism evidence="2">
    <name type="scientific">hydrothermal vent metagenome</name>
    <dbReference type="NCBI Taxonomy" id="652676"/>
    <lineage>
        <taxon>unclassified sequences</taxon>
        <taxon>metagenomes</taxon>
        <taxon>ecological metagenomes</taxon>
    </lineage>
</organism>
<dbReference type="EMBL" id="FAXC01000461">
    <property type="protein sequence ID" value="CUV10669.1"/>
    <property type="molecule type" value="Genomic_DNA"/>
</dbReference>
<dbReference type="GO" id="GO:0001716">
    <property type="term" value="F:L-amino-acid oxidase activity"/>
    <property type="evidence" value="ECO:0007669"/>
    <property type="project" value="TreeGrafter"/>
</dbReference>
<gene>
    <name evidence="2" type="ORF">MGWOODY_Mmi389</name>
</gene>
<feature type="domain" description="Amine oxidase" evidence="1">
    <location>
        <begin position="56"/>
        <end position="140"/>
    </location>
</feature>
<dbReference type="PANTHER" id="PTHR10742">
    <property type="entry name" value="FLAVIN MONOAMINE OXIDASE"/>
    <property type="match status" value="1"/>
</dbReference>
<accession>A0A160VJU8</accession>
<evidence type="ECO:0000313" key="2">
    <source>
        <dbReference type="EMBL" id="CUV10669.1"/>
    </source>
</evidence>
<feature type="domain" description="Amine oxidase" evidence="1">
    <location>
        <begin position="167"/>
        <end position="403"/>
    </location>
</feature>
<dbReference type="SUPFAM" id="SSF51905">
    <property type="entry name" value="FAD/NAD(P)-binding domain"/>
    <property type="match status" value="1"/>
</dbReference>
<dbReference type="InterPro" id="IPR002937">
    <property type="entry name" value="Amino_oxidase"/>
</dbReference>
<dbReference type="InterPro" id="IPR036188">
    <property type="entry name" value="FAD/NAD-bd_sf"/>
</dbReference>